<dbReference type="RefSeq" id="WP_051470509.1">
    <property type="nucleotide sequence ID" value="NZ_FNDT01000015.1"/>
</dbReference>
<dbReference type="OrthoDB" id="3368165at2"/>
<dbReference type="InterPro" id="IPR020835">
    <property type="entry name" value="Catalase_sf"/>
</dbReference>
<gene>
    <name evidence="2" type="ORF">SAMN04488693_11546</name>
</gene>
<keyword evidence="3" id="KW-1185">Reference proteome</keyword>
<reference evidence="2 3" key="1">
    <citation type="submission" date="2016-10" db="EMBL/GenBank/DDBJ databases">
        <authorList>
            <person name="de Groot N.N."/>
        </authorList>
    </citation>
    <scope>NUCLEOTIDE SEQUENCE [LARGE SCALE GENOMIC DNA]</scope>
    <source>
        <strain evidence="2 3">NP_1H</strain>
    </source>
</reference>
<organism evidence="2 3">
    <name type="scientific">Arthrobacter subterraneus</name>
    <dbReference type="NCBI Taxonomy" id="335973"/>
    <lineage>
        <taxon>Bacteria</taxon>
        <taxon>Bacillati</taxon>
        <taxon>Actinomycetota</taxon>
        <taxon>Actinomycetes</taxon>
        <taxon>Micrococcales</taxon>
        <taxon>Micrococcaceae</taxon>
        <taxon>Arthrobacter</taxon>
    </lineage>
</organism>
<evidence type="ECO:0008006" key="4">
    <source>
        <dbReference type="Google" id="ProtNLM"/>
    </source>
</evidence>
<sequence>MSGLFPLARAGGQGLKAVFAVLRLFRPDRPIHRSGVLLHGTLTHTRVFSGEQWLDSTCEEQVLARISRSVGLPDALPDVVGLALRIGDADVLLATTGRGAPGRFMVLPRRSVVDGPFTSLMPFRGAGGPVLLAARREGPGQGLGTLSELRSYEGHLQWGLFYSHLRGPWTRCGTLNLRISSEQSEQPRFDPVGCPPAGLGTYPWTRALRVPSYALAQKSTAWLHFGRENRSAESDPWKPTTRFPLRTHSRRTSPS</sequence>
<dbReference type="STRING" id="335973.SAMN04488693_11546"/>
<evidence type="ECO:0000313" key="3">
    <source>
        <dbReference type="Proteomes" id="UP000199258"/>
    </source>
</evidence>
<dbReference type="EMBL" id="FNDT01000015">
    <property type="protein sequence ID" value="SDI60448.1"/>
    <property type="molecule type" value="Genomic_DNA"/>
</dbReference>
<feature type="region of interest" description="Disordered" evidence="1">
    <location>
        <begin position="229"/>
        <end position="255"/>
    </location>
</feature>
<evidence type="ECO:0000256" key="1">
    <source>
        <dbReference type="SAM" id="MobiDB-lite"/>
    </source>
</evidence>
<evidence type="ECO:0000313" key="2">
    <source>
        <dbReference type="EMBL" id="SDI60448.1"/>
    </source>
</evidence>
<dbReference type="SUPFAM" id="SSF56634">
    <property type="entry name" value="Heme-dependent catalase-like"/>
    <property type="match status" value="1"/>
</dbReference>
<dbReference type="Proteomes" id="UP000199258">
    <property type="component" value="Unassembled WGS sequence"/>
</dbReference>
<protein>
    <recommendedName>
        <fullName evidence="4">Phosphodiesterase</fullName>
    </recommendedName>
</protein>
<proteinExistence type="predicted"/>
<dbReference type="AlphaFoldDB" id="A0A1G8LXP9"/>
<name>A0A1G8LXP9_9MICC</name>
<dbReference type="GO" id="GO:0020037">
    <property type="term" value="F:heme binding"/>
    <property type="evidence" value="ECO:0007669"/>
    <property type="project" value="InterPro"/>
</dbReference>
<feature type="compositionally biased region" description="Basic residues" evidence="1">
    <location>
        <begin position="245"/>
        <end position="255"/>
    </location>
</feature>
<accession>A0A1G8LXP9</accession>